<dbReference type="GeneID" id="77287026"/>
<dbReference type="RefSeq" id="WP_027254674.1">
    <property type="nucleotide sequence ID" value="NZ_LR882938.1"/>
</dbReference>
<dbReference type="InterPro" id="IPR029060">
    <property type="entry name" value="PIN-like_dom_sf"/>
</dbReference>
<name>A0AAD1Q284_PLAAG</name>
<dbReference type="Gene3D" id="3.40.50.1010">
    <property type="entry name" value="5'-nuclease"/>
    <property type="match status" value="1"/>
</dbReference>
<dbReference type="SUPFAM" id="SSF88723">
    <property type="entry name" value="PIN domain-like"/>
    <property type="match status" value="1"/>
</dbReference>
<protein>
    <submittedName>
        <fullName evidence="1">PIN domain-containing protein</fullName>
    </submittedName>
</protein>
<dbReference type="AlphaFoldDB" id="A0AAD1Q284"/>
<dbReference type="EMBL" id="LR882963">
    <property type="protein sequence ID" value="CAD5935490.1"/>
    <property type="molecule type" value="Genomic_DNA"/>
</dbReference>
<gene>
    <name evidence="1" type="ORF">PANO66_01631</name>
</gene>
<sequence>MSKVILLDSGPLGTIVHPKCKHEKREYHVEIREWLEYLNQNDFELQIPEIIDYELRRNLLLENLNKSINRLDLLQNRLIPLDRKTMLKAAQLWAEIRKQGKGGSHPKSLDGDAILVAQAIGQKDFFEQVIIVTTDLKDLSRFPNHGISIYE</sequence>
<organism evidence="1 2">
    <name type="scientific">Planktothrix agardhii</name>
    <name type="common">Oscillatoria agardhii</name>
    <dbReference type="NCBI Taxonomy" id="1160"/>
    <lineage>
        <taxon>Bacteria</taxon>
        <taxon>Bacillati</taxon>
        <taxon>Cyanobacteriota</taxon>
        <taxon>Cyanophyceae</taxon>
        <taxon>Oscillatoriophycideae</taxon>
        <taxon>Oscillatoriales</taxon>
        <taxon>Microcoleaceae</taxon>
        <taxon>Planktothrix</taxon>
    </lineage>
</organism>
<reference evidence="1" key="1">
    <citation type="submission" date="2020-09" db="EMBL/GenBank/DDBJ databases">
        <authorList>
            <person name="Blom J."/>
        </authorList>
    </citation>
    <scope>NUCLEOTIDE SEQUENCE</scope>
    <source>
        <strain evidence="1">No.66</strain>
    </source>
</reference>
<dbReference type="Proteomes" id="UP001153761">
    <property type="component" value="Chromosome"/>
</dbReference>
<evidence type="ECO:0000313" key="1">
    <source>
        <dbReference type="EMBL" id="CAD5935490.1"/>
    </source>
</evidence>
<accession>A0AAD1Q284</accession>
<proteinExistence type="predicted"/>
<evidence type="ECO:0000313" key="2">
    <source>
        <dbReference type="Proteomes" id="UP001153761"/>
    </source>
</evidence>